<feature type="chain" id="PRO_5046594513" evidence="2">
    <location>
        <begin position="26"/>
        <end position="325"/>
    </location>
</feature>
<comment type="similarity">
    <text evidence="1">Belongs to the UPF0065 (bug) family.</text>
</comment>
<feature type="signal peptide" evidence="2">
    <location>
        <begin position="1"/>
        <end position="25"/>
    </location>
</feature>
<keyword evidence="2" id="KW-0732">Signal</keyword>
<accession>A0ABV6IVE6</accession>
<dbReference type="Pfam" id="PF03401">
    <property type="entry name" value="TctC"/>
    <property type="match status" value="1"/>
</dbReference>
<dbReference type="EMBL" id="JBHLVZ010000066">
    <property type="protein sequence ID" value="MFC0387582.1"/>
    <property type="molecule type" value="Genomic_DNA"/>
</dbReference>
<dbReference type="PANTHER" id="PTHR42928">
    <property type="entry name" value="TRICARBOXYLATE-BINDING PROTEIN"/>
    <property type="match status" value="1"/>
</dbReference>
<dbReference type="InterPro" id="IPR042100">
    <property type="entry name" value="Bug_dom1"/>
</dbReference>
<evidence type="ECO:0000256" key="2">
    <source>
        <dbReference type="SAM" id="SignalP"/>
    </source>
</evidence>
<organism evidence="3 4">
    <name type="scientific">Muricoccus vinaceus</name>
    <dbReference type="NCBI Taxonomy" id="424704"/>
    <lineage>
        <taxon>Bacteria</taxon>
        <taxon>Pseudomonadati</taxon>
        <taxon>Pseudomonadota</taxon>
        <taxon>Alphaproteobacteria</taxon>
        <taxon>Acetobacterales</taxon>
        <taxon>Roseomonadaceae</taxon>
        <taxon>Muricoccus</taxon>
    </lineage>
</organism>
<reference evidence="3 4" key="1">
    <citation type="submission" date="2024-09" db="EMBL/GenBank/DDBJ databases">
        <authorList>
            <person name="Sun Q."/>
            <person name="Mori K."/>
        </authorList>
    </citation>
    <scope>NUCLEOTIDE SEQUENCE [LARGE SCALE GENOMIC DNA]</scope>
    <source>
        <strain evidence="3 4">CCM 7468</strain>
    </source>
</reference>
<dbReference type="Gene3D" id="3.40.190.10">
    <property type="entry name" value="Periplasmic binding protein-like II"/>
    <property type="match status" value="1"/>
</dbReference>
<dbReference type="RefSeq" id="WP_377053174.1">
    <property type="nucleotide sequence ID" value="NZ_JBHLVZ010000066.1"/>
</dbReference>
<dbReference type="CDD" id="cd07012">
    <property type="entry name" value="PBP2_Bug_TTT"/>
    <property type="match status" value="1"/>
</dbReference>
<dbReference type="PIRSF" id="PIRSF017082">
    <property type="entry name" value="YflP"/>
    <property type="match status" value="1"/>
</dbReference>
<sequence length="325" mass="33314">MSTRITRRTALAAPLLAAAPRIAAAQTFPARPIRMIVPFGAGGISDLVARLSAEAAGPLLGQPVVVENRTGAGGNIAAEAAARATPDGHTILFCSVGMLAVNPVLYRRLPYDPAQDFSTVAPVANTPHVLVIRPNLLPAGGGLQEFLALARKEPGKVTWSTAGVGSSPHQTLALLQSLSGAELTAVHYRSGAAGVQAVLTGDVAATAEATPVVVEHIRAGTLRALATAAPERLALLPEVPTAAEAGMPALVNGSAAAILVPRATPEPVRAILEAAFTHVTALPDLRAKLAAQGTAVLEGGPQGFDAMIAAETERWRRVLRGMTLD</sequence>
<evidence type="ECO:0000313" key="3">
    <source>
        <dbReference type="EMBL" id="MFC0387582.1"/>
    </source>
</evidence>
<evidence type="ECO:0000256" key="1">
    <source>
        <dbReference type="ARBA" id="ARBA00006987"/>
    </source>
</evidence>
<comment type="caution">
    <text evidence="3">The sequence shown here is derived from an EMBL/GenBank/DDBJ whole genome shotgun (WGS) entry which is preliminary data.</text>
</comment>
<dbReference type="SUPFAM" id="SSF53850">
    <property type="entry name" value="Periplasmic binding protein-like II"/>
    <property type="match status" value="1"/>
</dbReference>
<dbReference type="Gene3D" id="3.40.190.150">
    <property type="entry name" value="Bordetella uptake gene, domain 1"/>
    <property type="match status" value="1"/>
</dbReference>
<gene>
    <name evidence="3" type="ORF">ACFFIC_18820</name>
</gene>
<dbReference type="InterPro" id="IPR005064">
    <property type="entry name" value="BUG"/>
</dbReference>
<proteinExistence type="inferred from homology"/>
<keyword evidence="4" id="KW-1185">Reference proteome</keyword>
<evidence type="ECO:0000313" key="4">
    <source>
        <dbReference type="Proteomes" id="UP001589789"/>
    </source>
</evidence>
<dbReference type="Proteomes" id="UP001589789">
    <property type="component" value="Unassembled WGS sequence"/>
</dbReference>
<protein>
    <submittedName>
        <fullName evidence="3">Bug family tripartite tricarboxylate transporter substrate binding protein</fullName>
    </submittedName>
</protein>
<dbReference type="PANTHER" id="PTHR42928:SF5">
    <property type="entry name" value="BLR1237 PROTEIN"/>
    <property type="match status" value="1"/>
</dbReference>
<name>A0ABV6IVE6_9PROT</name>